<dbReference type="Proteomes" id="UP001062846">
    <property type="component" value="Chromosome 3"/>
</dbReference>
<protein>
    <submittedName>
        <fullName evidence="1">Uncharacterized protein</fullName>
    </submittedName>
</protein>
<keyword evidence="2" id="KW-1185">Reference proteome</keyword>
<gene>
    <name evidence="1" type="ORF">RHMOL_Rhmol03G0152800</name>
</gene>
<name>A0ACC0PGX6_RHOML</name>
<evidence type="ECO:0000313" key="2">
    <source>
        <dbReference type="Proteomes" id="UP001062846"/>
    </source>
</evidence>
<sequence length="120" mass="13513">MRLEEMISGVLGRSSEDAGSGCTRRSKVARAGQVRSSLTCVLHALGLQTGKKRVESMREGFVGMRRRFWIKRMGNYPMLQFPLEYTMSSCQSTVSKVNAAQVIFVFHNFGAIRTPLFVFE</sequence>
<evidence type="ECO:0000313" key="1">
    <source>
        <dbReference type="EMBL" id="KAI8564043.1"/>
    </source>
</evidence>
<proteinExistence type="predicted"/>
<comment type="caution">
    <text evidence="1">The sequence shown here is derived from an EMBL/GenBank/DDBJ whole genome shotgun (WGS) entry which is preliminary data.</text>
</comment>
<organism evidence="1 2">
    <name type="scientific">Rhododendron molle</name>
    <name type="common">Chinese azalea</name>
    <name type="synonym">Azalea mollis</name>
    <dbReference type="NCBI Taxonomy" id="49168"/>
    <lineage>
        <taxon>Eukaryota</taxon>
        <taxon>Viridiplantae</taxon>
        <taxon>Streptophyta</taxon>
        <taxon>Embryophyta</taxon>
        <taxon>Tracheophyta</taxon>
        <taxon>Spermatophyta</taxon>
        <taxon>Magnoliopsida</taxon>
        <taxon>eudicotyledons</taxon>
        <taxon>Gunneridae</taxon>
        <taxon>Pentapetalae</taxon>
        <taxon>asterids</taxon>
        <taxon>Ericales</taxon>
        <taxon>Ericaceae</taxon>
        <taxon>Ericoideae</taxon>
        <taxon>Rhodoreae</taxon>
        <taxon>Rhododendron</taxon>
    </lineage>
</organism>
<accession>A0ACC0PGX6</accession>
<reference evidence="1" key="1">
    <citation type="submission" date="2022-02" db="EMBL/GenBank/DDBJ databases">
        <title>Plant Genome Project.</title>
        <authorList>
            <person name="Zhang R.-G."/>
        </authorList>
    </citation>
    <scope>NUCLEOTIDE SEQUENCE</scope>
    <source>
        <strain evidence="1">AT1</strain>
    </source>
</reference>
<dbReference type="EMBL" id="CM046390">
    <property type="protein sequence ID" value="KAI8564043.1"/>
    <property type="molecule type" value="Genomic_DNA"/>
</dbReference>